<dbReference type="GO" id="GO:0030154">
    <property type="term" value="P:cell differentiation"/>
    <property type="evidence" value="ECO:0007669"/>
    <property type="project" value="TreeGrafter"/>
</dbReference>
<proteinExistence type="predicted"/>
<dbReference type="GO" id="GO:0000122">
    <property type="term" value="P:negative regulation of transcription by RNA polymerase II"/>
    <property type="evidence" value="ECO:0007669"/>
    <property type="project" value="TreeGrafter"/>
</dbReference>
<dbReference type="PANTHER" id="PTHR10270:SF161">
    <property type="entry name" value="SEX-DETERMINING REGION Y PROTEIN"/>
    <property type="match status" value="1"/>
</dbReference>
<dbReference type="AlphaFoldDB" id="F2XFY9"/>
<dbReference type="CDD" id="cd01389">
    <property type="entry name" value="HMG-box_ROX1-like"/>
    <property type="match status" value="1"/>
</dbReference>
<dbReference type="Gene3D" id="1.10.30.10">
    <property type="entry name" value="High mobility group box domain"/>
    <property type="match status" value="1"/>
</dbReference>
<accession>F2XFY9</accession>
<evidence type="ECO:0000256" key="4">
    <source>
        <dbReference type="SAM" id="MobiDB-lite"/>
    </source>
</evidence>
<dbReference type="SUPFAM" id="SSF47095">
    <property type="entry name" value="HMG-box"/>
    <property type="match status" value="1"/>
</dbReference>
<feature type="region of interest" description="Disordered" evidence="4">
    <location>
        <begin position="259"/>
        <end position="284"/>
    </location>
</feature>
<organism evidence="6">
    <name type="scientific">Clarireedia homoeocarpa</name>
    <dbReference type="NCBI Taxonomy" id="1436886"/>
    <lineage>
        <taxon>Eukaryota</taxon>
        <taxon>Fungi</taxon>
        <taxon>Dikarya</taxon>
        <taxon>Ascomycota</taxon>
        <taxon>Pezizomycotina</taxon>
        <taxon>Leotiomycetes</taxon>
        <taxon>Helotiales</taxon>
        <taxon>Rutstroemiaceae</taxon>
        <taxon>Clarireedia</taxon>
    </lineage>
</organism>
<evidence type="ECO:0000256" key="2">
    <source>
        <dbReference type="ARBA" id="ARBA00023163"/>
    </source>
</evidence>
<dbReference type="EMBL" id="HQ450198">
    <property type="protein sequence ID" value="ADQ57864.1"/>
    <property type="molecule type" value="Genomic_DNA"/>
</dbReference>
<feature type="DNA-binding region" description="HMG box" evidence="3">
    <location>
        <begin position="194"/>
        <end position="262"/>
    </location>
</feature>
<keyword evidence="2" id="KW-0804">Transcription</keyword>
<dbReference type="SMART" id="SM00398">
    <property type="entry name" value="HMG"/>
    <property type="match status" value="1"/>
</dbReference>
<dbReference type="GO" id="GO:0001228">
    <property type="term" value="F:DNA-binding transcription activator activity, RNA polymerase II-specific"/>
    <property type="evidence" value="ECO:0007669"/>
    <property type="project" value="TreeGrafter"/>
</dbReference>
<dbReference type="PANTHER" id="PTHR10270">
    <property type="entry name" value="SOX TRANSCRIPTION FACTOR"/>
    <property type="match status" value="1"/>
</dbReference>
<sequence length="390" mass="43569">MSLSKMAASGGLFLQYPHVPSEENSVLKTPLADVPFPPNKDTVFGDYGIEGLTEALFENTLMIWQSLEISHATDLNPYMEWSEGEFFSLGVAGRQLLLHLFQQHTGYEALTCRYHSQPRHIIGPIDFFNDKMLLPVFGFTSICFLPMKVDHEMAISQFDDEDDTDVNLESLSALSSPAAPQLPASSSITARGKIPRPPNEWILYRADNHLPIKLAYPGISNNEISSIIAGMWAAESKDRREKYKKRALVLKENHAKAYPNYKYSPRKPSEKKRRVSKKSPAKNLDLQQAAESYHNAATYVGYPAASHSFTSNVSMEHYGVNGLANHTSVNNMEQQGRIATSSEQERGYHFNPALSFDAAQQQDLSTFFYGSTVMREQESPLGNALPGLNL</sequence>
<dbReference type="Pfam" id="PF00505">
    <property type="entry name" value="HMG_box"/>
    <property type="match status" value="1"/>
</dbReference>
<feature type="domain" description="HMG box" evidence="5">
    <location>
        <begin position="194"/>
        <end position="262"/>
    </location>
</feature>
<dbReference type="InterPro" id="IPR036910">
    <property type="entry name" value="HMG_box_dom_sf"/>
</dbReference>
<evidence type="ECO:0000313" key="6">
    <source>
        <dbReference type="EMBL" id="ADQ57864.1"/>
    </source>
</evidence>
<dbReference type="GO" id="GO:0000978">
    <property type="term" value="F:RNA polymerase II cis-regulatory region sequence-specific DNA binding"/>
    <property type="evidence" value="ECO:0007669"/>
    <property type="project" value="TreeGrafter"/>
</dbReference>
<dbReference type="GO" id="GO:0005634">
    <property type="term" value="C:nucleus"/>
    <property type="evidence" value="ECO:0007669"/>
    <property type="project" value="UniProtKB-UniRule"/>
</dbReference>
<reference evidence="6" key="1">
    <citation type="journal article" date="2012" name="Phytopathology">
        <title>Evidence for morphological, vegetative, genetic, and mating-type diversity in Sclerotinia homoeocarpa.</title>
        <authorList>
            <person name="Liberti D."/>
            <person name="Rollins J.A."/>
            <person name="Harmon P.F."/>
        </authorList>
    </citation>
    <scope>NUCLEOTIDE SEQUENCE</scope>
    <source>
        <strain evidence="6">PFHC 0420</strain>
    </source>
</reference>
<dbReference type="InterPro" id="IPR009071">
    <property type="entry name" value="HMG_box_dom"/>
</dbReference>
<name>F2XFY9_9HELO</name>
<dbReference type="InterPro" id="IPR050140">
    <property type="entry name" value="SRY-related_HMG-box_TF-like"/>
</dbReference>
<keyword evidence="1 3" id="KW-0238">DNA-binding</keyword>
<protein>
    <submittedName>
        <fullName evidence="6">Mating type protein MAT1-2-1</fullName>
    </submittedName>
</protein>
<keyword evidence="3" id="KW-0539">Nucleus</keyword>
<evidence type="ECO:0000259" key="5">
    <source>
        <dbReference type="PROSITE" id="PS50118"/>
    </source>
</evidence>
<evidence type="ECO:0000256" key="1">
    <source>
        <dbReference type="ARBA" id="ARBA00023125"/>
    </source>
</evidence>
<feature type="compositionally biased region" description="Basic residues" evidence="4">
    <location>
        <begin position="269"/>
        <end position="280"/>
    </location>
</feature>
<evidence type="ECO:0000256" key="3">
    <source>
        <dbReference type="PROSITE-ProRule" id="PRU00267"/>
    </source>
</evidence>
<dbReference type="PROSITE" id="PS50118">
    <property type="entry name" value="HMG_BOX_2"/>
    <property type="match status" value="1"/>
</dbReference>